<evidence type="ECO:0000313" key="1">
    <source>
        <dbReference type="EMBL" id="KAJ5240447.1"/>
    </source>
</evidence>
<gene>
    <name evidence="1" type="ORF">N7469_002038</name>
</gene>
<name>A0A9W9PCN6_PENCI</name>
<dbReference type="RefSeq" id="XP_056503452.1">
    <property type="nucleotide sequence ID" value="XM_056640958.1"/>
</dbReference>
<keyword evidence="2" id="KW-1185">Reference proteome</keyword>
<dbReference type="EMBL" id="JAPQKT010000002">
    <property type="protein sequence ID" value="KAJ5240447.1"/>
    <property type="molecule type" value="Genomic_DNA"/>
</dbReference>
<organism evidence="1 2">
    <name type="scientific">Penicillium citrinum</name>
    <dbReference type="NCBI Taxonomy" id="5077"/>
    <lineage>
        <taxon>Eukaryota</taxon>
        <taxon>Fungi</taxon>
        <taxon>Dikarya</taxon>
        <taxon>Ascomycota</taxon>
        <taxon>Pezizomycotina</taxon>
        <taxon>Eurotiomycetes</taxon>
        <taxon>Eurotiomycetidae</taxon>
        <taxon>Eurotiales</taxon>
        <taxon>Aspergillaceae</taxon>
        <taxon>Penicillium</taxon>
    </lineage>
</organism>
<reference evidence="1" key="2">
    <citation type="journal article" date="2023" name="IMA Fungus">
        <title>Comparative genomic study of the Penicillium genus elucidates a diverse pangenome and 15 lateral gene transfer events.</title>
        <authorList>
            <person name="Petersen C."/>
            <person name="Sorensen T."/>
            <person name="Nielsen M.R."/>
            <person name="Sondergaard T.E."/>
            <person name="Sorensen J.L."/>
            <person name="Fitzpatrick D.A."/>
            <person name="Frisvad J.C."/>
            <person name="Nielsen K.L."/>
        </authorList>
    </citation>
    <scope>NUCLEOTIDE SEQUENCE</scope>
    <source>
        <strain evidence="1">IBT 23319</strain>
    </source>
</reference>
<dbReference type="AlphaFoldDB" id="A0A9W9PCN6"/>
<comment type="caution">
    <text evidence="1">The sequence shown here is derived from an EMBL/GenBank/DDBJ whole genome shotgun (WGS) entry which is preliminary data.</text>
</comment>
<dbReference type="GeneID" id="81380125"/>
<evidence type="ECO:0000313" key="2">
    <source>
        <dbReference type="Proteomes" id="UP001147733"/>
    </source>
</evidence>
<proteinExistence type="predicted"/>
<sequence>MAKQLQQIWCDQAVEMAQLLRIHRQSYELKHVPSQVADAVQTPLRVLVHQLEHSYKFLRFCMALCKKLKPATDAVHAVQLLSQRGTVMLPTEAVAILARPRYEKCESHVRKPRGI</sequence>
<accession>A0A9W9PCN6</accession>
<protein>
    <submittedName>
        <fullName evidence="1">Transcriptional regulator family: Fungal Specific TF</fullName>
    </submittedName>
</protein>
<dbReference type="Proteomes" id="UP001147733">
    <property type="component" value="Unassembled WGS sequence"/>
</dbReference>
<reference evidence="1" key="1">
    <citation type="submission" date="2022-11" db="EMBL/GenBank/DDBJ databases">
        <authorList>
            <person name="Petersen C."/>
        </authorList>
    </citation>
    <scope>NUCLEOTIDE SEQUENCE</scope>
    <source>
        <strain evidence="1">IBT 23319</strain>
    </source>
</reference>